<dbReference type="Pfam" id="PF09812">
    <property type="entry name" value="MRP-L28"/>
    <property type="match status" value="1"/>
</dbReference>
<gene>
    <name evidence="8" type="primary">RM40</name>
</gene>
<evidence type="ECO:0000313" key="8">
    <source>
        <dbReference type="EMBL" id="ACO11347.1"/>
    </source>
</evidence>
<keyword evidence="6" id="KW-0687">Ribonucleoprotein</keyword>
<evidence type="ECO:0000256" key="5">
    <source>
        <dbReference type="ARBA" id="ARBA00023128"/>
    </source>
</evidence>
<dbReference type="EMBL" id="BT076923">
    <property type="protein sequence ID" value="ACO11347.1"/>
    <property type="molecule type" value="mRNA"/>
</dbReference>
<dbReference type="PANTHER" id="PTHR13359:SF2">
    <property type="entry name" value="LARGE RIBOSOMAL SUBUNIT PROTEIN ML40"/>
    <property type="match status" value="1"/>
</dbReference>
<keyword evidence="5" id="KW-0496">Mitochondrion</keyword>
<comment type="subcellular location">
    <subcellularLocation>
        <location evidence="1">Mitochondrion</location>
    </subcellularLocation>
</comment>
<evidence type="ECO:0000256" key="7">
    <source>
        <dbReference type="ARBA" id="ARBA00035192"/>
    </source>
</evidence>
<dbReference type="InterPro" id="IPR019192">
    <property type="entry name" value="Ribosomal_mL40"/>
</dbReference>
<keyword evidence="3" id="KW-0809">Transit peptide</keyword>
<dbReference type="GO" id="GO:0005762">
    <property type="term" value="C:mitochondrial large ribosomal subunit"/>
    <property type="evidence" value="ECO:0007669"/>
    <property type="project" value="InterPro"/>
</dbReference>
<sequence length="210" mass="24571">MFGIFVRGLSTSSVVGFRSSVPLWASPMRRKVKLDPAITRAREEKRRRRLAKALRRVSSQPRILRPIKELEEVEESSAERMVRPVPEAEEIERRALILKDWNRHYTRQHRRDMDNLSRILEARSEALEELKGVSPVFYSAALSMDDSLEGLAWRGPPTTLPLGKEHLVDGQYSDVTKECQIHYDDMKAFMEQLVQKKRVRKRKEEDEEED</sequence>
<dbReference type="Gene3D" id="6.10.250.3440">
    <property type="match status" value="1"/>
</dbReference>
<dbReference type="InterPro" id="IPR039145">
    <property type="entry name" value="Ribosomal_mL40_metazoa/plant"/>
</dbReference>
<dbReference type="AlphaFoldDB" id="C1BQP4"/>
<reference evidence="8" key="1">
    <citation type="submission" date="2009-03" db="EMBL/GenBank/DDBJ databases">
        <title>Caligus rogercresseyi ESTs and full-length cDNAs.</title>
        <authorList>
            <person name="Yasuike M."/>
            <person name="von Schalburg K."/>
            <person name="Cooper G."/>
            <person name="Leong J."/>
            <person name="Jones S.R.M."/>
            <person name="Koop B.F."/>
        </authorList>
    </citation>
    <scope>NUCLEOTIDE SEQUENCE</scope>
    <source>
        <tissue evidence="8">Whole tissue</tissue>
    </source>
</reference>
<name>C1BQP4_CALRO</name>
<evidence type="ECO:0000256" key="1">
    <source>
        <dbReference type="ARBA" id="ARBA00004173"/>
    </source>
</evidence>
<accession>C1BQP4</accession>
<dbReference type="PANTHER" id="PTHR13359">
    <property type="entry name" value="39S RIBOSOMAL PROTEIN L40, MITOCHONDRIAL"/>
    <property type="match status" value="1"/>
</dbReference>
<keyword evidence="4 8" id="KW-0689">Ribosomal protein</keyword>
<organism evidence="8">
    <name type="scientific">Caligus rogercresseyi</name>
    <name type="common">Sea louse</name>
    <dbReference type="NCBI Taxonomy" id="217165"/>
    <lineage>
        <taxon>Eukaryota</taxon>
        <taxon>Metazoa</taxon>
        <taxon>Ecdysozoa</taxon>
        <taxon>Arthropoda</taxon>
        <taxon>Crustacea</taxon>
        <taxon>Multicrustacea</taxon>
        <taxon>Hexanauplia</taxon>
        <taxon>Copepoda</taxon>
        <taxon>Siphonostomatoida</taxon>
        <taxon>Caligidae</taxon>
        <taxon>Caligus</taxon>
    </lineage>
</organism>
<protein>
    <recommendedName>
        <fullName evidence="7">Large ribosomal subunit protein mL40</fullName>
    </recommendedName>
</protein>
<evidence type="ECO:0000256" key="3">
    <source>
        <dbReference type="ARBA" id="ARBA00022946"/>
    </source>
</evidence>
<comment type="similarity">
    <text evidence="2">Belongs to the mitochondrion-specific ribosomal protein mL40 family.</text>
</comment>
<evidence type="ECO:0000256" key="2">
    <source>
        <dbReference type="ARBA" id="ARBA00009360"/>
    </source>
</evidence>
<evidence type="ECO:0000256" key="6">
    <source>
        <dbReference type="ARBA" id="ARBA00023274"/>
    </source>
</evidence>
<proteinExistence type="evidence at transcript level"/>
<evidence type="ECO:0000256" key="4">
    <source>
        <dbReference type="ARBA" id="ARBA00022980"/>
    </source>
</evidence>